<dbReference type="GO" id="GO:0016746">
    <property type="term" value="F:acyltransferase activity"/>
    <property type="evidence" value="ECO:0007669"/>
    <property type="project" value="UniProtKB-KW"/>
</dbReference>
<proteinExistence type="predicted"/>
<sequence>MNLQDTRSIFHCFHYFYLSLRYFQCCFHYLHCCSSGRFYHGLFLCKATRLIIPSILQSGIYFHPTLRNIQVI</sequence>
<reference evidence="1" key="1">
    <citation type="submission" date="2018-02" db="EMBL/GenBank/DDBJ databases">
        <title>Rhizophora mucronata_Transcriptome.</title>
        <authorList>
            <person name="Meera S.P."/>
            <person name="Sreeshan A."/>
            <person name="Augustine A."/>
        </authorList>
    </citation>
    <scope>NUCLEOTIDE SEQUENCE</scope>
    <source>
        <tissue evidence="1">Leaf</tissue>
    </source>
</reference>
<keyword evidence="1" id="KW-0808">Transferase</keyword>
<protein>
    <submittedName>
        <fullName evidence="1">Acyltransferase-like protein At1g54570ic isoform X2</fullName>
    </submittedName>
</protein>
<keyword evidence="1" id="KW-0012">Acyltransferase</keyword>
<name>A0A2P2K8V1_RHIMU</name>
<evidence type="ECO:0000313" key="1">
    <source>
        <dbReference type="EMBL" id="MBX02148.1"/>
    </source>
</evidence>
<dbReference type="AlphaFoldDB" id="A0A2P2K8V1"/>
<dbReference type="EMBL" id="GGEC01021664">
    <property type="protein sequence ID" value="MBX02148.1"/>
    <property type="molecule type" value="Transcribed_RNA"/>
</dbReference>
<accession>A0A2P2K8V1</accession>
<organism evidence="1">
    <name type="scientific">Rhizophora mucronata</name>
    <name type="common">Asiatic mangrove</name>
    <dbReference type="NCBI Taxonomy" id="61149"/>
    <lineage>
        <taxon>Eukaryota</taxon>
        <taxon>Viridiplantae</taxon>
        <taxon>Streptophyta</taxon>
        <taxon>Embryophyta</taxon>
        <taxon>Tracheophyta</taxon>
        <taxon>Spermatophyta</taxon>
        <taxon>Magnoliopsida</taxon>
        <taxon>eudicotyledons</taxon>
        <taxon>Gunneridae</taxon>
        <taxon>Pentapetalae</taxon>
        <taxon>rosids</taxon>
        <taxon>fabids</taxon>
        <taxon>Malpighiales</taxon>
        <taxon>Rhizophoraceae</taxon>
        <taxon>Rhizophora</taxon>
    </lineage>
</organism>